<proteinExistence type="predicted"/>
<evidence type="ECO:0000256" key="5">
    <source>
        <dbReference type="ARBA" id="ARBA00042797"/>
    </source>
</evidence>
<dbReference type="InterPro" id="IPR029045">
    <property type="entry name" value="ClpP/crotonase-like_dom_sf"/>
</dbReference>
<dbReference type="OrthoDB" id="439921at2759"/>
<sequence length="80" mass="8762">MVKDSSYLFITGPDVVKAVTNEEVTQEELGGAKTHNTTSGVAHGAFENDIEALQNMRDLIDYLPLSNKDPAPIRACDDPW</sequence>
<dbReference type="Gene3D" id="3.90.226.10">
    <property type="entry name" value="2-enoyl-CoA Hydratase, Chain A, domain 1"/>
    <property type="match status" value="1"/>
</dbReference>
<comment type="catalytic activity">
    <reaction evidence="7">
        <text>propanoyl-CoA + hydrogencarbonate + ATP = (S)-methylmalonyl-CoA + ADP + phosphate + H(+)</text>
        <dbReference type="Rhea" id="RHEA:23720"/>
        <dbReference type="ChEBI" id="CHEBI:15378"/>
        <dbReference type="ChEBI" id="CHEBI:17544"/>
        <dbReference type="ChEBI" id="CHEBI:30616"/>
        <dbReference type="ChEBI" id="CHEBI:43474"/>
        <dbReference type="ChEBI" id="CHEBI:57327"/>
        <dbReference type="ChEBI" id="CHEBI:57392"/>
        <dbReference type="ChEBI" id="CHEBI:456216"/>
        <dbReference type="EC" id="6.4.1.3"/>
    </reaction>
    <physiologicalReaction direction="left-to-right" evidence="7">
        <dbReference type="Rhea" id="RHEA:23721"/>
    </physiologicalReaction>
</comment>
<dbReference type="InterPro" id="IPR034733">
    <property type="entry name" value="AcCoA_carboxyl_beta"/>
</dbReference>
<dbReference type="InterPro" id="IPR011762">
    <property type="entry name" value="COA_CT_N"/>
</dbReference>
<accession>A0A0B2VRB6</accession>
<evidence type="ECO:0000256" key="7">
    <source>
        <dbReference type="ARBA" id="ARBA00049495"/>
    </source>
</evidence>
<name>A0A0B2VRB6_TOXCA</name>
<keyword evidence="10" id="KW-1185">Reference proteome</keyword>
<comment type="caution">
    <text evidence="9">The sequence shown here is derived from an EMBL/GenBank/DDBJ whole genome shotgun (WGS) entry which is preliminary data.</text>
</comment>
<dbReference type="STRING" id="6265.A0A0B2VRB6"/>
<dbReference type="PANTHER" id="PTHR43842">
    <property type="entry name" value="PROPIONYL-COA CARBOXYLASE BETA CHAIN"/>
    <property type="match status" value="1"/>
</dbReference>
<evidence type="ECO:0000256" key="3">
    <source>
        <dbReference type="ARBA" id="ARBA00038567"/>
    </source>
</evidence>
<evidence type="ECO:0000256" key="2">
    <source>
        <dbReference type="ARBA" id="ARBA00013050"/>
    </source>
</evidence>
<dbReference type="AlphaFoldDB" id="A0A0B2VRB6"/>
<organism evidence="9 10">
    <name type="scientific">Toxocara canis</name>
    <name type="common">Canine roundworm</name>
    <dbReference type="NCBI Taxonomy" id="6265"/>
    <lineage>
        <taxon>Eukaryota</taxon>
        <taxon>Metazoa</taxon>
        <taxon>Ecdysozoa</taxon>
        <taxon>Nematoda</taxon>
        <taxon>Chromadorea</taxon>
        <taxon>Rhabditida</taxon>
        <taxon>Spirurina</taxon>
        <taxon>Ascaridomorpha</taxon>
        <taxon>Ascaridoidea</taxon>
        <taxon>Toxocaridae</taxon>
        <taxon>Toxocara</taxon>
    </lineage>
</organism>
<dbReference type="InterPro" id="IPR051047">
    <property type="entry name" value="AccD/PCCB"/>
</dbReference>
<comment type="catalytic activity">
    <reaction evidence="6">
        <text>butanoyl-CoA + hydrogencarbonate + ATP = (2S)-ethylmalonyl-CoA + ADP + phosphate + H(+)</text>
        <dbReference type="Rhea" id="RHEA:59520"/>
        <dbReference type="ChEBI" id="CHEBI:15378"/>
        <dbReference type="ChEBI" id="CHEBI:17544"/>
        <dbReference type="ChEBI" id="CHEBI:30616"/>
        <dbReference type="ChEBI" id="CHEBI:43474"/>
        <dbReference type="ChEBI" id="CHEBI:57371"/>
        <dbReference type="ChEBI" id="CHEBI:60909"/>
        <dbReference type="ChEBI" id="CHEBI:456216"/>
    </reaction>
    <physiologicalReaction direction="left-to-right" evidence="6">
        <dbReference type="Rhea" id="RHEA:59521"/>
    </physiologicalReaction>
</comment>
<dbReference type="Proteomes" id="UP000031036">
    <property type="component" value="Unassembled WGS sequence"/>
</dbReference>
<dbReference type="EMBL" id="JPKZ01001056">
    <property type="protein sequence ID" value="KHN84158.1"/>
    <property type="molecule type" value="Genomic_DNA"/>
</dbReference>
<dbReference type="PROSITE" id="PS50980">
    <property type="entry name" value="COA_CT_NTER"/>
    <property type="match status" value="1"/>
</dbReference>
<dbReference type="Pfam" id="PF01039">
    <property type="entry name" value="Carboxyl_trans"/>
    <property type="match status" value="1"/>
</dbReference>
<feature type="domain" description="CoA carboxyltransferase N-terminal" evidence="8">
    <location>
        <begin position="1"/>
        <end position="75"/>
    </location>
</feature>
<dbReference type="GO" id="GO:0005739">
    <property type="term" value="C:mitochondrion"/>
    <property type="evidence" value="ECO:0007669"/>
    <property type="project" value="TreeGrafter"/>
</dbReference>
<reference evidence="9 10" key="1">
    <citation type="submission" date="2014-11" db="EMBL/GenBank/DDBJ databases">
        <title>Genetic blueprint of the zoonotic pathogen Toxocara canis.</title>
        <authorList>
            <person name="Zhu X.-Q."/>
            <person name="Korhonen P.K."/>
            <person name="Cai H."/>
            <person name="Young N.D."/>
            <person name="Nejsum P."/>
            <person name="von Samson-Himmelstjerna G."/>
            <person name="Boag P.R."/>
            <person name="Tan P."/>
            <person name="Li Q."/>
            <person name="Min J."/>
            <person name="Yang Y."/>
            <person name="Wang X."/>
            <person name="Fang X."/>
            <person name="Hall R.S."/>
            <person name="Hofmann A."/>
            <person name="Sternberg P.W."/>
            <person name="Jex A.R."/>
            <person name="Gasser R.B."/>
        </authorList>
    </citation>
    <scope>NUCLEOTIDE SEQUENCE [LARGE SCALE GENOMIC DNA]</scope>
    <source>
        <strain evidence="9">PN_DK_2014</strain>
    </source>
</reference>
<comment type="subunit">
    <text evidence="3">The holoenzyme is a dodecamer composed of 6 PCCA/alpha subunits and 6 PCCB/beta subunits.</text>
</comment>
<dbReference type="PANTHER" id="PTHR43842:SF2">
    <property type="entry name" value="PROPIONYL-COA CARBOXYLASE BETA CHAIN, MITOCHONDRIAL"/>
    <property type="match status" value="1"/>
</dbReference>
<evidence type="ECO:0000256" key="1">
    <source>
        <dbReference type="ARBA" id="ARBA00005060"/>
    </source>
</evidence>
<dbReference type="GO" id="GO:0004658">
    <property type="term" value="F:propionyl-CoA carboxylase activity"/>
    <property type="evidence" value="ECO:0007669"/>
    <property type="project" value="UniProtKB-EC"/>
</dbReference>
<evidence type="ECO:0000256" key="6">
    <source>
        <dbReference type="ARBA" id="ARBA00048208"/>
    </source>
</evidence>
<gene>
    <name evidence="9" type="primary">PCCB</name>
    <name evidence="9" type="ORF">Tcan_09331</name>
</gene>
<evidence type="ECO:0000256" key="4">
    <source>
        <dbReference type="ARBA" id="ARBA00041138"/>
    </source>
</evidence>
<evidence type="ECO:0000313" key="10">
    <source>
        <dbReference type="Proteomes" id="UP000031036"/>
    </source>
</evidence>
<protein>
    <recommendedName>
        <fullName evidence="4">Propionyl-CoA carboxylase beta chain, mitochondrial</fullName>
        <ecNumber evidence="2">6.4.1.3</ecNumber>
    </recommendedName>
    <alternativeName>
        <fullName evidence="5">Propanoyl-CoA:carbon dioxide ligase subunit beta</fullName>
    </alternativeName>
</protein>
<evidence type="ECO:0000259" key="8">
    <source>
        <dbReference type="PROSITE" id="PS50980"/>
    </source>
</evidence>
<dbReference type="EC" id="6.4.1.3" evidence="2"/>
<comment type="pathway">
    <text evidence="1">Metabolic intermediate metabolism; propanoyl-CoA degradation; succinyl-CoA from propanoyl-CoA: step 1/3.</text>
</comment>
<evidence type="ECO:0000313" key="9">
    <source>
        <dbReference type="EMBL" id="KHN84158.1"/>
    </source>
</evidence>
<dbReference type="SUPFAM" id="SSF52096">
    <property type="entry name" value="ClpP/crotonase"/>
    <property type="match status" value="1"/>
</dbReference>